<sequence>MPLAIVTPIQPSRSRLRLCATMTALATSAVLLLSGCADAEPSADAGSDHSLVVEHNLDGLNAREIIKRLDTTKVADRSSELIASIEPDQLVLTDDQNNQTTLPMPEDEFYVSIAPYRGQTHECYYHSLTTCRGELANTDVDVTVVEATSGKTILDETLTTYDNGFVGLWLPRGIDATLTVRTEDRTAKQDISTRLDDPTCLTALQLT</sequence>
<keyword evidence="1" id="KW-0732">Signal</keyword>
<dbReference type="Pfam" id="PF21172">
    <property type="entry name" value="CueP"/>
    <property type="match status" value="1"/>
</dbReference>
<evidence type="ECO:0000256" key="1">
    <source>
        <dbReference type="SAM" id="SignalP"/>
    </source>
</evidence>
<dbReference type="Gene3D" id="2.60.40.3700">
    <property type="match status" value="1"/>
</dbReference>
<evidence type="ECO:0000313" key="2">
    <source>
        <dbReference type="EMBL" id="SDS58615.1"/>
    </source>
</evidence>
<dbReference type="InterPro" id="IPR047808">
    <property type="entry name" value="CueP-like"/>
</dbReference>
<dbReference type="AlphaFoldDB" id="A0A1H1TE79"/>
<dbReference type="STRING" id="1136497.SAMN04489752_2033"/>
<dbReference type="EMBL" id="LT629766">
    <property type="protein sequence ID" value="SDS58615.1"/>
    <property type="molecule type" value="Genomic_DNA"/>
</dbReference>
<reference evidence="3" key="1">
    <citation type="submission" date="2016-10" db="EMBL/GenBank/DDBJ databases">
        <authorList>
            <person name="Varghese N."/>
            <person name="Submissions S."/>
        </authorList>
    </citation>
    <scope>NUCLEOTIDE SEQUENCE [LARGE SCALE GENOMIC DNA]</scope>
    <source>
        <strain evidence="3">DSM 23676</strain>
    </source>
</reference>
<keyword evidence="3" id="KW-1185">Reference proteome</keyword>
<dbReference type="OrthoDB" id="73040at2"/>
<name>A0A1H1TE79_9MICO</name>
<feature type="signal peptide" evidence="1">
    <location>
        <begin position="1"/>
        <end position="39"/>
    </location>
</feature>
<accession>A0A1H1TE79</accession>
<evidence type="ECO:0000313" key="3">
    <source>
        <dbReference type="Proteomes" id="UP000199597"/>
    </source>
</evidence>
<organism evidence="2 3">
    <name type="scientific">Brevibacterium siliguriense</name>
    <dbReference type="NCBI Taxonomy" id="1136497"/>
    <lineage>
        <taxon>Bacteria</taxon>
        <taxon>Bacillati</taxon>
        <taxon>Actinomycetota</taxon>
        <taxon>Actinomycetes</taxon>
        <taxon>Micrococcales</taxon>
        <taxon>Brevibacteriaceae</taxon>
        <taxon>Brevibacterium</taxon>
    </lineage>
</organism>
<gene>
    <name evidence="2" type="ORF">SAMN04489752_2033</name>
</gene>
<protein>
    <submittedName>
        <fullName evidence="2">Uncharacterized protein</fullName>
    </submittedName>
</protein>
<proteinExistence type="predicted"/>
<dbReference type="Proteomes" id="UP000199597">
    <property type="component" value="Chromosome I"/>
</dbReference>
<feature type="chain" id="PRO_5009261065" evidence="1">
    <location>
        <begin position="40"/>
        <end position="207"/>
    </location>
</feature>
<dbReference type="NCBIfam" id="NF038094">
    <property type="entry name" value="CueP_fam"/>
    <property type="match status" value="1"/>
</dbReference>